<organism evidence="1 2">
    <name type="scientific">Liparis tanakae</name>
    <name type="common">Tanaka's snailfish</name>
    <dbReference type="NCBI Taxonomy" id="230148"/>
    <lineage>
        <taxon>Eukaryota</taxon>
        <taxon>Metazoa</taxon>
        <taxon>Chordata</taxon>
        <taxon>Craniata</taxon>
        <taxon>Vertebrata</taxon>
        <taxon>Euteleostomi</taxon>
        <taxon>Actinopterygii</taxon>
        <taxon>Neopterygii</taxon>
        <taxon>Teleostei</taxon>
        <taxon>Neoteleostei</taxon>
        <taxon>Acanthomorphata</taxon>
        <taxon>Eupercaria</taxon>
        <taxon>Perciformes</taxon>
        <taxon>Cottioidei</taxon>
        <taxon>Cottales</taxon>
        <taxon>Liparidae</taxon>
        <taxon>Liparis</taxon>
    </lineage>
</organism>
<name>A0A4Z2F6G8_9TELE</name>
<keyword evidence="2" id="KW-1185">Reference proteome</keyword>
<reference evidence="1 2" key="1">
    <citation type="submission" date="2019-03" db="EMBL/GenBank/DDBJ databases">
        <title>First draft genome of Liparis tanakae, snailfish: a comprehensive survey of snailfish specific genes.</title>
        <authorList>
            <person name="Kim W."/>
            <person name="Song I."/>
            <person name="Jeong J.-H."/>
            <person name="Kim D."/>
            <person name="Kim S."/>
            <person name="Ryu S."/>
            <person name="Song J.Y."/>
            <person name="Lee S.K."/>
        </authorList>
    </citation>
    <scope>NUCLEOTIDE SEQUENCE [LARGE SCALE GENOMIC DNA]</scope>
    <source>
        <tissue evidence="1">Muscle</tissue>
    </source>
</reference>
<evidence type="ECO:0000313" key="1">
    <source>
        <dbReference type="EMBL" id="TNN36856.1"/>
    </source>
</evidence>
<dbReference type="EMBL" id="SRLO01001561">
    <property type="protein sequence ID" value="TNN36856.1"/>
    <property type="molecule type" value="Genomic_DNA"/>
</dbReference>
<dbReference type="AlphaFoldDB" id="A0A4Z2F6G8"/>
<accession>A0A4Z2F6G8</accession>
<dbReference type="Proteomes" id="UP000314294">
    <property type="component" value="Unassembled WGS sequence"/>
</dbReference>
<evidence type="ECO:0000313" key="2">
    <source>
        <dbReference type="Proteomes" id="UP000314294"/>
    </source>
</evidence>
<protein>
    <submittedName>
        <fullName evidence="1">Uncharacterized protein</fullName>
    </submittedName>
</protein>
<proteinExistence type="predicted"/>
<comment type="caution">
    <text evidence="1">The sequence shown here is derived from an EMBL/GenBank/DDBJ whole genome shotgun (WGS) entry which is preliminary data.</text>
</comment>
<sequence length="40" mass="4414">MSTKVNETMQLVKTCQRAQQHGLSLLQCGVDVGPQWGPED</sequence>
<gene>
    <name evidence="1" type="ORF">EYF80_052980</name>
</gene>